<protein>
    <submittedName>
        <fullName evidence="1">Uncharacterized protein</fullName>
    </submittedName>
</protein>
<dbReference type="Proteomes" id="UP000198358">
    <property type="component" value="Unassembled WGS sequence"/>
</dbReference>
<dbReference type="EMBL" id="NEDR01000003">
    <property type="protein sequence ID" value="OXB25661.1"/>
    <property type="molecule type" value="Genomic_DNA"/>
</dbReference>
<proteinExistence type="predicted"/>
<accession>A0AB36P719</accession>
<name>A0AB36P719_SHIFL</name>
<reference evidence="1 2" key="1">
    <citation type="submission" date="2017-04" db="EMBL/GenBank/DDBJ databases">
        <title>Shigella flexneri 2a str. 301 Sequencing.</title>
        <authorList>
            <person name="Zhu Z."/>
        </authorList>
    </citation>
    <scope>NUCLEOTIDE SEQUENCE [LARGE SCALE GENOMIC DNA]</scope>
    <source>
        <strain evidence="1 2">301</strain>
    </source>
</reference>
<evidence type="ECO:0000313" key="2">
    <source>
        <dbReference type="Proteomes" id="UP000198358"/>
    </source>
</evidence>
<gene>
    <name evidence="1" type="ORF">SF301_4307</name>
</gene>
<evidence type="ECO:0000313" key="1">
    <source>
        <dbReference type="EMBL" id="OXB25661.1"/>
    </source>
</evidence>
<organism evidence="1 2">
    <name type="scientific">Shigella flexneri 2a str. 301</name>
    <dbReference type="NCBI Taxonomy" id="198214"/>
    <lineage>
        <taxon>Bacteria</taxon>
        <taxon>Pseudomonadati</taxon>
        <taxon>Pseudomonadota</taxon>
        <taxon>Gammaproteobacteria</taxon>
        <taxon>Enterobacterales</taxon>
        <taxon>Enterobacteriaceae</taxon>
        <taxon>Shigella</taxon>
    </lineage>
</organism>
<sequence>MFSTLIPRFPLHHQEYWCREIQSNKIRLSMQNKNMTFC</sequence>
<comment type="caution">
    <text evidence="1">The sequence shown here is derived from an EMBL/GenBank/DDBJ whole genome shotgun (WGS) entry which is preliminary data.</text>
</comment>
<dbReference type="AlphaFoldDB" id="A0AB36P719"/>